<evidence type="ECO:0000313" key="1">
    <source>
        <dbReference type="EMBL" id="AJY73757.1"/>
    </source>
</evidence>
<dbReference type="KEGG" id="pbj:VN24_02820"/>
<sequence>MSAADEYLKEKEQIDDLLQRGFSIVGIREELDGTDVKFKRKGTDGEYEELRLLTADARKYVSTFIVHFFKQLNA</sequence>
<keyword evidence="2" id="KW-1185">Reference proteome</keyword>
<evidence type="ECO:0000313" key="2">
    <source>
        <dbReference type="Proteomes" id="UP000032633"/>
    </source>
</evidence>
<proteinExistence type="predicted"/>
<organism evidence="1 2">
    <name type="scientific">Paenibacillus beijingensis</name>
    <dbReference type="NCBI Taxonomy" id="1126833"/>
    <lineage>
        <taxon>Bacteria</taxon>
        <taxon>Bacillati</taxon>
        <taxon>Bacillota</taxon>
        <taxon>Bacilli</taxon>
        <taxon>Bacillales</taxon>
        <taxon>Paenibacillaceae</taxon>
        <taxon>Paenibacillus</taxon>
    </lineage>
</organism>
<dbReference type="Proteomes" id="UP000032633">
    <property type="component" value="Chromosome"/>
</dbReference>
<protein>
    <submittedName>
        <fullName evidence="1">Uncharacterized protein</fullName>
    </submittedName>
</protein>
<dbReference type="EMBL" id="CP011058">
    <property type="protein sequence ID" value="AJY73757.1"/>
    <property type="molecule type" value="Genomic_DNA"/>
</dbReference>
<dbReference type="HOGENOM" id="CLU_194320_1_0_9"/>
<reference evidence="2" key="2">
    <citation type="submission" date="2015-03" db="EMBL/GenBank/DDBJ databases">
        <title>Genome sequence of Paenibacillus beijingensis strain DSM 24997T.</title>
        <authorList>
            <person name="Kwak Y."/>
            <person name="Shin J.-H."/>
        </authorList>
    </citation>
    <scope>NUCLEOTIDE SEQUENCE [LARGE SCALE GENOMIC DNA]</scope>
    <source>
        <strain evidence="2">DSM 24997</strain>
    </source>
</reference>
<gene>
    <name evidence="1" type="ORF">VN24_02820</name>
</gene>
<accession>A0A0D5NFK8</accession>
<name>A0A0D5NFK8_9BACL</name>
<dbReference type="STRING" id="1126833.VN24_02820"/>
<reference evidence="1 2" key="1">
    <citation type="journal article" date="2015" name="J. Biotechnol.">
        <title>Complete genome sequence of Paenibacillus beijingensis 7188(T) (=DSM 24997(T)), a novel rhizobacterium from jujube garden soil.</title>
        <authorList>
            <person name="Kwak Y."/>
            <person name="Shin J.H."/>
        </authorList>
    </citation>
    <scope>NUCLEOTIDE SEQUENCE [LARGE SCALE GENOMIC DNA]</scope>
    <source>
        <strain evidence="1 2">DSM 24997</strain>
    </source>
</reference>
<dbReference type="RefSeq" id="WP_045669192.1">
    <property type="nucleotide sequence ID" value="NZ_CP011058.1"/>
</dbReference>
<dbReference type="PATRIC" id="fig|1126833.4.peg.625"/>
<dbReference type="AlphaFoldDB" id="A0A0D5NFK8"/>
<dbReference type="OrthoDB" id="2655672at2"/>